<protein>
    <submittedName>
        <fullName evidence="3">CPBP family intramembrane metalloprotease</fullName>
    </submittedName>
</protein>
<feature type="transmembrane region" description="Helical" evidence="1">
    <location>
        <begin position="135"/>
        <end position="161"/>
    </location>
</feature>
<gene>
    <name evidence="3" type="ORF">JS528_09130</name>
</gene>
<evidence type="ECO:0000313" key="4">
    <source>
        <dbReference type="Proteomes" id="UP000773064"/>
    </source>
</evidence>
<feature type="domain" description="CAAX prenyl protease 2/Lysostaphin resistance protein A-like" evidence="2">
    <location>
        <begin position="178"/>
        <end position="264"/>
    </location>
</feature>
<keyword evidence="3" id="KW-0645">Protease</keyword>
<evidence type="ECO:0000256" key="1">
    <source>
        <dbReference type="SAM" id="Phobius"/>
    </source>
</evidence>
<reference evidence="3 4" key="1">
    <citation type="journal article" date="2021" name="Environ. Microbiol.">
        <title>Genetic insights into the dark matter of the mammalian gut microbiota through targeted genome reconstruction.</title>
        <authorList>
            <person name="Lugli G.A."/>
            <person name="Alessandri G."/>
            <person name="Milani C."/>
            <person name="Viappiani A."/>
            <person name="Fontana F."/>
            <person name="Tarracchini C."/>
            <person name="Mancabelli L."/>
            <person name="Argentini C."/>
            <person name="Ruiz L."/>
            <person name="Margolles A."/>
            <person name="van Sinderen D."/>
            <person name="Turroni F."/>
            <person name="Ventura M."/>
        </authorList>
    </citation>
    <scope>NUCLEOTIDE SEQUENCE [LARGE SCALE GENOMIC DNA]</scope>
    <source>
        <strain evidence="3 4">MA2</strain>
    </source>
</reference>
<evidence type="ECO:0000313" key="3">
    <source>
        <dbReference type="EMBL" id="MBT1173499.1"/>
    </source>
</evidence>
<evidence type="ECO:0000259" key="2">
    <source>
        <dbReference type="Pfam" id="PF02517"/>
    </source>
</evidence>
<dbReference type="PANTHER" id="PTHR36435:SF1">
    <property type="entry name" value="CAAX AMINO TERMINAL PROTEASE FAMILY PROTEIN"/>
    <property type="match status" value="1"/>
</dbReference>
<keyword evidence="3" id="KW-0482">Metalloprotease</keyword>
<proteinExistence type="predicted"/>
<dbReference type="Proteomes" id="UP000773064">
    <property type="component" value="Unassembled WGS sequence"/>
</dbReference>
<dbReference type="InterPro" id="IPR003675">
    <property type="entry name" value="Rce1/LyrA-like_dom"/>
</dbReference>
<feature type="transmembrane region" description="Helical" evidence="1">
    <location>
        <begin position="213"/>
        <end position="245"/>
    </location>
</feature>
<feature type="transmembrane region" description="Helical" evidence="1">
    <location>
        <begin position="325"/>
        <end position="350"/>
    </location>
</feature>
<keyword evidence="1" id="KW-0472">Membrane</keyword>
<keyword evidence="1" id="KW-1133">Transmembrane helix</keyword>
<dbReference type="GO" id="GO:0008237">
    <property type="term" value="F:metallopeptidase activity"/>
    <property type="evidence" value="ECO:0007669"/>
    <property type="project" value="UniProtKB-KW"/>
</dbReference>
<keyword evidence="3" id="KW-0378">Hydrolase</keyword>
<name>A0ABS5URA1_9BIFI</name>
<dbReference type="EMBL" id="JAFEJS010000010">
    <property type="protein sequence ID" value="MBT1173499.1"/>
    <property type="molecule type" value="Genomic_DNA"/>
</dbReference>
<feature type="transmembrane region" description="Helical" evidence="1">
    <location>
        <begin position="282"/>
        <end position="305"/>
    </location>
</feature>
<feature type="transmembrane region" description="Helical" evidence="1">
    <location>
        <begin position="28"/>
        <end position="56"/>
    </location>
</feature>
<dbReference type="PANTHER" id="PTHR36435">
    <property type="entry name" value="SLR1288 PROTEIN"/>
    <property type="match status" value="1"/>
</dbReference>
<accession>A0ABS5URA1</accession>
<feature type="transmembrane region" description="Helical" evidence="1">
    <location>
        <begin position="251"/>
        <end position="270"/>
    </location>
</feature>
<dbReference type="InterPro" id="IPR052710">
    <property type="entry name" value="CAAX_protease"/>
</dbReference>
<feature type="transmembrane region" description="Helical" evidence="1">
    <location>
        <begin position="76"/>
        <end position="95"/>
    </location>
</feature>
<keyword evidence="4" id="KW-1185">Reference proteome</keyword>
<dbReference type="Pfam" id="PF02517">
    <property type="entry name" value="Rce1-like"/>
    <property type="match status" value="1"/>
</dbReference>
<feature type="transmembrane region" description="Helical" evidence="1">
    <location>
        <begin position="173"/>
        <end position="193"/>
    </location>
</feature>
<organism evidence="3 4">
    <name type="scientific">Bifidobacterium santillanense</name>
    <dbReference type="NCBI Taxonomy" id="2809028"/>
    <lineage>
        <taxon>Bacteria</taxon>
        <taxon>Bacillati</taxon>
        <taxon>Actinomycetota</taxon>
        <taxon>Actinomycetes</taxon>
        <taxon>Bifidobacteriales</taxon>
        <taxon>Bifidobacteriaceae</taxon>
        <taxon>Bifidobacterium</taxon>
    </lineage>
</organism>
<keyword evidence="1" id="KW-0812">Transmembrane</keyword>
<comment type="caution">
    <text evidence="3">The sequence shown here is derived from an EMBL/GenBank/DDBJ whole genome shotgun (WGS) entry which is preliminary data.</text>
</comment>
<sequence>MPQAMSAPPQDPRTAWRRRLRRMVNRPVGLSLAYELVVNAGVIVAMVVVMATVAVTDHGVRVNLGGSSADDVVNRWTGVMSLFSVLCAFGFLLLMRRRDILTREFWLGGAHVDRYGEPERIGRVSRYGGARMRPLWFLVFVALCLGVQGATILIQMGFSAIGIDLVSPTLDDISASATTVSMWLYIGLVGPICEEVMFRGVLMKELKPLGRDFAILTSALLFGLFHGDVVQGVFAFLLGLVLGFVAMEYSLVWAIALHVFNNAILSGVIDGLASHYLGDTGYLVYSVALSLIGVIAAIVVFAVYGRGLTAYVRAHRSAPGTYFGWTAWTFILCVVLNGGQALISFVTAMLGG</sequence>